<evidence type="ECO:0000313" key="1">
    <source>
        <dbReference type="EMBL" id="MBA9053493.1"/>
    </source>
</evidence>
<organism evidence="1 2">
    <name type="scientific">Streptomyces murinus</name>
    <dbReference type="NCBI Taxonomy" id="33900"/>
    <lineage>
        <taxon>Bacteria</taxon>
        <taxon>Bacillati</taxon>
        <taxon>Actinomycetota</taxon>
        <taxon>Actinomycetes</taxon>
        <taxon>Kitasatosporales</taxon>
        <taxon>Streptomycetaceae</taxon>
        <taxon>Streptomyces</taxon>
    </lineage>
</organism>
<dbReference type="Proteomes" id="UP000577386">
    <property type="component" value="Unassembled WGS sequence"/>
</dbReference>
<dbReference type="EMBL" id="JACJIJ010000002">
    <property type="protein sequence ID" value="MBA9053493.1"/>
    <property type="molecule type" value="Genomic_DNA"/>
</dbReference>
<reference evidence="1 2" key="1">
    <citation type="submission" date="2020-08" db="EMBL/GenBank/DDBJ databases">
        <title>Sequencing the genomes of 1000 actinobacteria strains.</title>
        <authorList>
            <person name="Klenk H.-P."/>
        </authorList>
    </citation>
    <scope>NUCLEOTIDE SEQUENCE [LARGE SCALE GENOMIC DNA]</scope>
    <source>
        <strain evidence="1 2">DSM 41827</strain>
    </source>
</reference>
<accession>A0A7W3NMY5</accession>
<protein>
    <submittedName>
        <fullName evidence="1">Uncharacterized protein</fullName>
    </submittedName>
</protein>
<sequence>MSKRCAEVREFREEEAARLAGLYEGVRTPG</sequence>
<name>A0A7W3NMY5_STRMR</name>
<dbReference type="AlphaFoldDB" id="A0A7W3NMY5"/>
<gene>
    <name evidence="1" type="ORF">HDA42_002671</name>
</gene>
<comment type="caution">
    <text evidence="1">The sequence shown here is derived from an EMBL/GenBank/DDBJ whole genome shotgun (WGS) entry which is preliminary data.</text>
</comment>
<proteinExistence type="predicted"/>
<evidence type="ECO:0000313" key="2">
    <source>
        <dbReference type="Proteomes" id="UP000577386"/>
    </source>
</evidence>
<keyword evidence="2" id="KW-1185">Reference proteome</keyword>